<accession>A0ACA9M220</accession>
<dbReference type="Proteomes" id="UP000789366">
    <property type="component" value="Unassembled WGS sequence"/>
</dbReference>
<gene>
    <name evidence="1" type="ORF">SPELUC_LOCUS5767</name>
</gene>
<name>A0ACA9M220_9GLOM</name>
<sequence>FPIPDSTGVKLKKSNNFNYTENAEWGSVLVGRKGFPEPDTQFWLNNVKDIGSRWHTRFKFQSDFLSSFTLTGTRGNKKECENGSRDDRYFLQNSTFTKLDYYDEIGVKLVKLMLPVSLVEV</sequence>
<organism evidence="1 2">
    <name type="scientific">Cetraspora pellucida</name>
    <dbReference type="NCBI Taxonomy" id="1433469"/>
    <lineage>
        <taxon>Eukaryota</taxon>
        <taxon>Fungi</taxon>
        <taxon>Fungi incertae sedis</taxon>
        <taxon>Mucoromycota</taxon>
        <taxon>Glomeromycotina</taxon>
        <taxon>Glomeromycetes</taxon>
        <taxon>Diversisporales</taxon>
        <taxon>Gigasporaceae</taxon>
        <taxon>Cetraspora</taxon>
    </lineage>
</organism>
<dbReference type="EMBL" id="CAJVPW010006142">
    <property type="protein sequence ID" value="CAG8565145.1"/>
    <property type="molecule type" value="Genomic_DNA"/>
</dbReference>
<comment type="caution">
    <text evidence="1">The sequence shown here is derived from an EMBL/GenBank/DDBJ whole genome shotgun (WGS) entry which is preliminary data.</text>
</comment>
<protein>
    <submittedName>
        <fullName evidence="1">9561_t:CDS:1</fullName>
    </submittedName>
</protein>
<feature type="non-terminal residue" evidence="1">
    <location>
        <position position="1"/>
    </location>
</feature>
<reference evidence="1" key="1">
    <citation type="submission" date="2021-06" db="EMBL/GenBank/DDBJ databases">
        <authorList>
            <person name="Kallberg Y."/>
            <person name="Tangrot J."/>
            <person name="Rosling A."/>
        </authorList>
    </citation>
    <scope>NUCLEOTIDE SEQUENCE</scope>
    <source>
        <strain evidence="1">28 12/20/2015</strain>
    </source>
</reference>
<evidence type="ECO:0000313" key="2">
    <source>
        <dbReference type="Proteomes" id="UP000789366"/>
    </source>
</evidence>
<evidence type="ECO:0000313" key="1">
    <source>
        <dbReference type="EMBL" id="CAG8565145.1"/>
    </source>
</evidence>
<keyword evidence="2" id="KW-1185">Reference proteome</keyword>
<proteinExistence type="predicted"/>